<proteinExistence type="predicted"/>
<dbReference type="AlphaFoldDB" id="A0A6J7B5F4"/>
<organism evidence="2">
    <name type="scientific">freshwater metagenome</name>
    <dbReference type="NCBI Taxonomy" id="449393"/>
    <lineage>
        <taxon>unclassified sequences</taxon>
        <taxon>metagenomes</taxon>
        <taxon>ecological metagenomes</taxon>
    </lineage>
</organism>
<dbReference type="Gene3D" id="1.20.120.450">
    <property type="entry name" value="dinb family like domain"/>
    <property type="match status" value="1"/>
</dbReference>
<dbReference type="EMBL" id="CAFAZY010000008">
    <property type="protein sequence ID" value="CAB4839923.1"/>
    <property type="molecule type" value="Genomic_DNA"/>
</dbReference>
<dbReference type="Pfam" id="PF12867">
    <property type="entry name" value="DinB_2"/>
    <property type="match status" value="1"/>
</dbReference>
<reference evidence="2" key="1">
    <citation type="submission" date="2020-05" db="EMBL/GenBank/DDBJ databases">
        <authorList>
            <person name="Chiriac C."/>
            <person name="Salcher M."/>
            <person name="Ghai R."/>
            <person name="Kavagutti S V."/>
        </authorList>
    </citation>
    <scope>NUCLEOTIDE SEQUENCE</scope>
</reference>
<dbReference type="InterPro" id="IPR034660">
    <property type="entry name" value="DinB/YfiT-like"/>
</dbReference>
<evidence type="ECO:0000259" key="1">
    <source>
        <dbReference type="Pfam" id="PF12867"/>
    </source>
</evidence>
<evidence type="ECO:0000313" key="2">
    <source>
        <dbReference type="EMBL" id="CAB4839923.1"/>
    </source>
</evidence>
<feature type="domain" description="DinB-like" evidence="1">
    <location>
        <begin position="32"/>
        <end position="145"/>
    </location>
</feature>
<name>A0A6J7B5F4_9ZZZZ</name>
<accession>A0A6J7B5F4</accession>
<protein>
    <submittedName>
        <fullName evidence="2">Unannotated protein</fullName>
    </submittedName>
</protein>
<dbReference type="SUPFAM" id="SSF109854">
    <property type="entry name" value="DinB/YfiT-like putative metalloenzymes"/>
    <property type="match status" value="1"/>
</dbReference>
<gene>
    <name evidence="2" type="ORF">UFOPK3255_00142</name>
</gene>
<dbReference type="InterPro" id="IPR024775">
    <property type="entry name" value="DinB-like"/>
</dbReference>
<sequence>MSHDKLIEYGKNFDAFMAQAKKFNTTSAVVPGKEGEWSAAFVMHHIADAELHFAIRYFNALTIDKPVIIPFAEDLYPTVLNYEGRDWVNSLAQIESIGKLVQTVLAPISSQQWERLSVHFESGDVSVSSLIAKASTHMAAHTEQLKGLM</sequence>